<dbReference type="EMBL" id="JAVRES010000003">
    <property type="protein sequence ID" value="MDT0435033.1"/>
    <property type="molecule type" value="Genomic_DNA"/>
</dbReference>
<gene>
    <name evidence="1" type="ORF">RM877_10105</name>
</gene>
<comment type="caution">
    <text evidence="1">The sequence shown here is derived from an EMBL/GenBank/DDBJ whole genome shotgun (WGS) entry which is preliminary data.</text>
</comment>
<proteinExistence type="predicted"/>
<dbReference type="Proteomes" id="UP001183535">
    <property type="component" value="Unassembled WGS sequence"/>
</dbReference>
<sequence length="116" mass="12526">MRDTTTTNHDVLAALALLHVPHPDRLTDRQRAGSACVFSGIPLTVTGATDLGPRATTTRHGDPVSWYPRAHRGEIPRAALAALHAHAPGCAPCRDRATLDDCPTGAALRRLMKEYR</sequence>
<evidence type="ECO:0000313" key="2">
    <source>
        <dbReference type="Proteomes" id="UP001183535"/>
    </source>
</evidence>
<reference evidence="2" key="1">
    <citation type="submission" date="2023-07" db="EMBL/GenBank/DDBJ databases">
        <title>30 novel species of actinomycetes from the DSMZ collection.</title>
        <authorList>
            <person name="Nouioui I."/>
        </authorList>
    </citation>
    <scope>NUCLEOTIDE SEQUENCE [LARGE SCALE GENOMIC DNA]</scope>
    <source>
        <strain evidence="2">DSM 41981</strain>
    </source>
</reference>
<organism evidence="1 2">
    <name type="scientific">Streptomyces doudnae</name>
    <dbReference type="NCBI Taxonomy" id="3075536"/>
    <lineage>
        <taxon>Bacteria</taxon>
        <taxon>Bacillati</taxon>
        <taxon>Actinomycetota</taxon>
        <taxon>Actinomycetes</taxon>
        <taxon>Kitasatosporales</taxon>
        <taxon>Streptomycetaceae</taxon>
        <taxon>Streptomyces</taxon>
    </lineage>
</organism>
<accession>A0ABD5EL66</accession>
<dbReference type="RefSeq" id="WP_093834344.1">
    <property type="nucleotide sequence ID" value="NZ_JAVRES010000003.1"/>
</dbReference>
<name>A0ABD5EL66_9ACTN</name>
<evidence type="ECO:0000313" key="1">
    <source>
        <dbReference type="EMBL" id="MDT0435033.1"/>
    </source>
</evidence>
<protein>
    <submittedName>
        <fullName evidence="1">Uncharacterized protein</fullName>
    </submittedName>
</protein>
<keyword evidence="2" id="KW-1185">Reference proteome</keyword>
<dbReference type="AlphaFoldDB" id="A0ABD5EL66"/>